<dbReference type="SMART" id="SM00360">
    <property type="entry name" value="RRM"/>
    <property type="match status" value="3"/>
</dbReference>
<dbReference type="FunFam" id="3.30.70.330:FF:000285">
    <property type="entry name" value="Polyadenylate-binding protein"/>
    <property type="match status" value="1"/>
</dbReference>
<evidence type="ECO:0000259" key="13">
    <source>
        <dbReference type="PROSITE" id="PS51309"/>
    </source>
</evidence>
<comment type="similarity">
    <text evidence="3 11">Belongs to the polyadenylate-binding protein type-1 family.</text>
</comment>
<dbReference type="InterPro" id="IPR045305">
    <property type="entry name" value="RRM2_I_PABPs"/>
</dbReference>
<dbReference type="Pfam" id="PF00076">
    <property type="entry name" value="RRM_1"/>
    <property type="match status" value="3"/>
</dbReference>
<accession>A0A834ZLK6</accession>
<dbReference type="Pfam" id="PF00658">
    <property type="entry name" value="MLLE"/>
    <property type="match status" value="1"/>
</dbReference>
<evidence type="ECO:0000313" key="15">
    <source>
        <dbReference type="Proteomes" id="UP000655225"/>
    </source>
</evidence>
<evidence type="ECO:0000256" key="7">
    <source>
        <dbReference type="ARBA" id="ARBA00022845"/>
    </source>
</evidence>
<evidence type="ECO:0000256" key="3">
    <source>
        <dbReference type="ARBA" id="ARBA00008557"/>
    </source>
</evidence>
<evidence type="ECO:0000256" key="8">
    <source>
        <dbReference type="ARBA" id="ARBA00022884"/>
    </source>
</evidence>
<dbReference type="GO" id="GO:0003723">
    <property type="term" value="F:RNA binding"/>
    <property type="evidence" value="ECO:0007669"/>
    <property type="project" value="UniProtKB-UniRule"/>
</dbReference>
<gene>
    <name evidence="14" type="ORF">HHK36_007969</name>
</gene>
<dbReference type="EMBL" id="JABCRI010000005">
    <property type="protein sequence ID" value="KAF8405891.1"/>
    <property type="molecule type" value="Genomic_DNA"/>
</dbReference>
<dbReference type="InterPro" id="IPR000504">
    <property type="entry name" value="RRM_dom"/>
</dbReference>
<keyword evidence="4 11" id="KW-0963">Cytoplasm</keyword>
<dbReference type="Proteomes" id="UP000655225">
    <property type="component" value="Unassembled WGS sequence"/>
</dbReference>
<dbReference type="GO" id="GO:0005737">
    <property type="term" value="C:cytoplasm"/>
    <property type="evidence" value="ECO:0007669"/>
    <property type="project" value="UniProtKB-SubCell"/>
</dbReference>
<organism evidence="14 15">
    <name type="scientific">Tetracentron sinense</name>
    <name type="common">Spur-leaf</name>
    <dbReference type="NCBI Taxonomy" id="13715"/>
    <lineage>
        <taxon>Eukaryota</taxon>
        <taxon>Viridiplantae</taxon>
        <taxon>Streptophyta</taxon>
        <taxon>Embryophyta</taxon>
        <taxon>Tracheophyta</taxon>
        <taxon>Spermatophyta</taxon>
        <taxon>Magnoliopsida</taxon>
        <taxon>Trochodendrales</taxon>
        <taxon>Trochodendraceae</taxon>
        <taxon>Tetracentron</taxon>
    </lineage>
</organism>
<evidence type="ECO:0000256" key="2">
    <source>
        <dbReference type="ARBA" id="ARBA00004496"/>
    </source>
</evidence>
<feature type="domain" description="RRM" evidence="12">
    <location>
        <begin position="186"/>
        <end position="263"/>
    </location>
</feature>
<evidence type="ECO:0000256" key="6">
    <source>
        <dbReference type="ARBA" id="ARBA00022737"/>
    </source>
</evidence>
<evidence type="ECO:0000256" key="5">
    <source>
        <dbReference type="ARBA" id="ARBA00022581"/>
    </source>
</evidence>
<name>A0A834ZLK6_TETSI</name>
<dbReference type="AlphaFoldDB" id="A0A834ZLK6"/>
<dbReference type="GO" id="GO:0005634">
    <property type="term" value="C:nucleus"/>
    <property type="evidence" value="ECO:0007669"/>
    <property type="project" value="UniProtKB-SubCell"/>
</dbReference>
<evidence type="ECO:0000313" key="14">
    <source>
        <dbReference type="EMBL" id="KAF8405891.1"/>
    </source>
</evidence>
<comment type="function">
    <text evidence="11">Binds the poly(A) tail of mRNA.</text>
</comment>
<proteinExistence type="inferred from homology"/>
<keyword evidence="5" id="KW-0945">Host-virus interaction</keyword>
<dbReference type="SUPFAM" id="SSF63570">
    <property type="entry name" value="PABC (PABP) domain"/>
    <property type="match status" value="1"/>
</dbReference>
<dbReference type="InterPro" id="IPR003954">
    <property type="entry name" value="RRM_euk-type"/>
</dbReference>
<dbReference type="Gene3D" id="1.10.1900.10">
    <property type="entry name" value="c-terminal domain of poly(a) binding protein"/>
    <property type="match status" value="1"/>
</dbReference>
<dbReference type="InterPro" id="IPR012677">
    <property type="entry name" value="Nucleotide-bd_a/b_plait_sf"/>
</dbReference>
<comment type="subcellular location">
    <subcellularLocation>
        <location evidence="2 11">Cytoplasm</location>
    </subcellularLocation>
    <subcellularLocation>
        <location evidence="1">Nucleus</location>
    </subcellularLocation>
</comment>
<dbReference type="OMA" id="GTITSCM"/>
<feature type="domain" description="RRM" evidence="12">
    <location>
        <begin position="381"/>
        <end position="458"/>
    </location>
</feature>
<comment type="caution">
    <text evidence="14">The sequence shown here is derived from an EMBL/GenBank/DDBJ whole genome shotgun (WGS) entry which is preliminary data.</text>
</comment>
<dbReference type="NCBIfam" id="TIGR01628">
    <property type="entry name" value="PABP-1234"/>
    <property type="match status" value="1"/>
</dbReference>
<dbReference type="InterPro" id="IPR002004">
    <property type="entry name" value="PABP_HYD_C"/>
</dbReference>
<dbReference type="PROSITE" id="PS51309">
    <property type="entry name" value="PABC"/>
    <property type="match status" value="1"/>
</dbReference>
<dbReference type="CDD" id="cd12381">
    <property type="entry name" value="RRM4_I_PABPs"/>
    <property type="match status" value="1"/>
</dbReference>
<dbReference type="GO" id="GO:0006417">
    <property type="term" value="P:regulation of translation"/>
    <property type="evidence" value="ECO:0007669"/>
    <property type="project" value="UniProtKB-KW"/>
</dbReference>
<sequence>MANVPPSPSHSIQQQHDLTQQPQVHTPGVFGIASLYVGDLDPSIGEGYLYDLFSQVAQVASAQEVFHKLVLPTFLPPSFTPLQRLRCLLGQLVEKCALPPYVKHSYCVSRLGGAISVPGFLFLLIGGVLGVGALGLGTTELGAGLEAATPIASNALEVLNFTPINGRPIRIMFSHRDPSIRKSGYANVFIKNLDTSIDNKALHDTFAAFGTVLSCKVATDSNGMSKGYGFVQFEQEEAAQNAIMRLNGMLINDKQVYVGLFVRRQERDRANGSPKFTNVFVKNLSETTTDDDLKKVFGNCGPITSAVVMRDGNGNSRCFGFVNFQNPDDAASAVANLNGTTFNDEKVWYVGKAQRKAEREAELKAKYEQERNGRLEKLQGTNLYLKNLDDSINDEKLEEFFSEFGTITSCKVMLDPQGLSRGSGFVAFSTIEEASRAVNEMNGKMIGRKPLYVAVAQRKEERKARLQAHFAQIRTPGGMAPMPSGMPGFHHGAPRLAPQQLYFGQGTPGLIPPQPAGYGFQQQLLPGIRPGVAPNFIMPYHLQRQGQPGQRMGVRRGGNPQQMQQQQLIQRNSNQGFRYMPNTRNGVDPSMTPQGLMGPMLQLPLDVSGMPVTPTDAQRPGPVPMKTLASALASASPEHQRMMLGEQLYPLVERVEPNYAGKVTGMLLEMDQTEVLHLIESPDALKKKVGEAMDVLRLAGSGSDAADQLSSLSLNE</sequence>
<dbReference type="OrthoDB" id="19742at2759"/>
<feature type="domain" description="PABC" evidence="13">
    <location>
        <begin position="624"/>
        <end position="701"/>
    </location>
</feature>
<dbReference type="FunFam" id="1.10.1900.10:FF:000003">
    <property type="entry name" value="Polyadenylate-binding protein"/>
    <property type="match status" value="1"/>
</dbReference>
<dbReference type="SMART" id="SM00517">
    <property type="entry name" value="PolyA"/>
    <property type="match status" value="1"/>
</dbReference>
<dbReference type="CDD" id="cd12380">
    <property type="entry name" value="RRM3_I_PABPs"/>
    <property type="match status" value="1"/>
</dbReference>
<dbReference type="FunFam" id="3.30.70.330:FF:000217">
    <property type="entry name" value="Polyadenylate-binding protein"/>
    <property type="match status" value="1"/>
</dbReference>
<dbReference type="SMART" id="SM00361">
    <property type="entry name" value="RRM_1"/>
    <property type="match status" value="3"/>
</dbReference>
<evidence type="ECO:0000259" key="12">
    <source>
        <dbReference type="PROSITE" id="PS50102"/>
    </source>
</evidence>
<dbReference type="Gene3D" id="3.30.70.330">
    <property type="match status" value="3"/>
</dbReference>
<evidence type="ECO:0000256" key="11">
    <source>
        <dbReference type="RuleBase" id="RU362004"/>
    </source>
</evidence>
<keyword evidence="7" id="KW-0810">Translation regulation</keyword>
<feature type="domain" description="RRM" evidence="12">
    <location>
        <begin position="277"/>
        <end position="355"/>
    </location>
</feature>
<evidence type="ECO:0000256" key="1">
    <source>
        <dbReference type="ARBA" id="ARBA00004123"/>
    </source>
</evidence>
<dbReference type="FunFam" id="3.30.70.330:FF:000239">
    <property type="entry name" value="Polyadenylate-binding protein"/>
    <property type="match status" value="1"/>
</dbReference>
<keyword evidence="9" id="KW-0539">Nucleus</keyword>
<evidence type="ECO:0000256" key="10">
    <source>
        <dbReference type="PROSITE-ProRule" id="PRU00176"/>
    </source>
</evidence>
<keyword evidence="6" id="KW-0677">Repeat</keyword>
<evidence type="ECO:0000256" key="4">
    <source>
        <dbReference type="ARBA" id="ARBA00022490"/>
    </source>
</evidence>
<dbReference type="InterPro" id="IPR035979">
    <property type="entry name" value="RBD_domain_sf"/>
</dbReference>
<dbReference type="InterPro" id="IPR006515">
    <property type="entry name" value="PABP_1234"/>
</dbReference>
<keyword evidence="8 10" id="KW-0694">RNA-binding</keyword>
<dbReference type="SUPFAM" id="SSF54928">
    <property type="entry name" value="RNA-binding domain, RBD"/>
    <property type="match status" value="2"/>
</dbReference>
<keyword evidence="15" id="KW-1185">Reference proteome</keyword>
<reference evidence="14 15" key="1">
    <citation type="submission" date="2020-04" db="EMBL/GenBank/DDBJ databases">
        <title>Plant Genome Project.</title>
        <authorList>
            <person name="Zhang R.-G."/>
        </authorList>
    </citation>
    <scope>NUCLEOTIDE SEQUENCE [LARGE SCALE GENOMIC DNA]</scope>
    <source>
        <strain evidence="14">YNK0</strain>
        <tissue evidence="14">Leaf</tissue>
    </source>
</reference>
<dbReference type="PROSITE" id="PS50102">
    <property type="entry name" value="RRM"/>
    <property type="match status" value="3"/>
</dbReference>
<dbReference type="CDD" id="cd12379">
    <property type="entry name" value="RRM2_I_PABPs"/>
    <property type="match status" value="1"/>
</dbReference>
<protein>
    <recommendedName>
        <fullName evidence="11">Polyadenylate-binding protein</fullName>
        <shortName evidence="11">PABP</shortName>
    </recommendedName>
</protein>
<dbReference type="InterPro" id="IPR036053">
    <property type="entry name" value="PABP-dom"/>
</dbReference>
<dbReference type="PANTHER" id="PTHR24012">
    <property type="entry name" value="RNA BINDING PROTEIN"/>
    <property type="match status" value="1"/>
</dbReference>
<evidence type="ECO:0000256" key="9">
    <source>
        <dbReference type="ARBA" id="ARBA00023242"/>
    </source>
</evidence>